<dbReference type="AlphaFoldDB" id="A0A9D1PUG3"/>
<dbReference type="GO" id="GO:0005829">
    <property type="term" value="C:cytosol"/>
    <property type="evidence" value="ECO:0007669"/>
    <property type="project" value="TreeGrafter"/>
</dbReference>
<reference evidence="2" key="2">
    <citation type="submission" date="2021-04" db="EMBL/GenBank/DDBJ databases">
        <authorList>
            <person name="Gilroy R."/>
        </authorList>
    </citation>
    <scope>NUCLEOTIDE SEQUENCE</scope>
    <source>
        <strain evidence="2">ChiHecec2B26-446</strain>
    </source>
</reference>
<dbReference type="Gene3D" id="3.40.50.880">
    <property type="match status" value="1"/>
</dbReference>
<dbReference type="NCBIfam" id="NF005458">
    <property type="entry name" value="PRK07053.1"/>
    <property type="match status" value="1"/>
</dbReference>
<dbReference type="CDD" id="cd01741">
    <property type="entry name" value="GATase1_1"/>
    <property type="match status" value="1"/>
</dbReference>
<dbReference type="InterPro" id="IPR044992">
    <property type="entry name" value="ChyE-like"/>
</dbReference>
<keyword evidence="2" id="KW-0315">Glutamine amidotransferase</keyword>
<gene>
    <name evidence="2" type="ORF">H9894_01935</name>
</gene>
<dbReference type="Pfam" id="PF00117">
    <property type="entry name" value="GATase"/>
    <property type="match status" value="1"/>
</dbReference>
<feature type="domain" description="Glutamine amidotransferase" evidence="1">
    <location>
        <begin position="44"/>
        <end position="183"/>
    </location>
</feature>
<dbReference type="PANTHER" id="PTHR42695">
    <property type="entry name" value="GLUTAMINE AMIDOTRANSFERASE YLR126C-RELATED"/>
    <property type="match status" value="1"/>
</dbReference>
<evidence type="ECO:0000259" key="1">
    <source>
        <dbReference type="Pfam" id="PF00117"/>
    </source>
</evidence>
<evidence type="ECO:0000313" key="2">
    <source>
        <dbReference type="EMBL" id="HIV99936.1"/>
    </source>
</evidence>
<evidence type="ECO:0000313" key="3">
    <source>
        <dbReference type="Proteomes" id="UP000886752"/>
    </source>
</evidence>
<dbReference type="PROSITE" id="PS51273">
    <property type="entry name" value="GATASE_TYPE_1"/>
    <property type="match status" value="1"/>
</dbReference>
<proteinExistence type="predicted"/>
<dbReference type="PANTHER" id="PTHR42695:SF5">
    <property type="entry name" value="GLUTAMINE AMIDOTRANSFERASE YLR126C-RELATED"/>
    <property type="match status" value="1"/>
</dbReference>
<accession>A0A9D1PUG3</accession>
<dbReference type="InterPro" id="IPR017926">
    <property type="entry name" value="GATASE"/>
</dbReference>
<organism evidence="2 3">
    <name type="scientific">Candidatus Desulfovibrio intestinipullorum</name>
    <dbReference type="NCBI Taxonomy" id="2838536"/>
    <lineage>
        <taxon>Bacteria</taxon>
        <taxon>Pseudomonadati</taxon>
        <taxon>Thermodesulfobacteriota</taxon>
        <taxon>Desulfovibrionia</taxon>
        <taxon>Desulfovibrionales</taxon>
        <taxon>Desulfovibrionaceae</taxon>
        <taxon>Desulfovibrio</taxon>
    </lineage>
</organism>
<dbReference type="EMBL" id="DXHV01000024">
    <property type="protein sequence ID" value="HIV99936.1"/>
    <property type="molecule type" value="Genomic_DNA"/>
</dbReference>
<protein>
    <submittedName>
        <fullName evidence="2">Glutamine amidotransferase</fullName>
    </submittedName>
</protein>
<comment type="caution">
    <text evidence="2">The sequence shown here is derived from an EMBL/GenBank/DDBJ whole genome shotgun (WGS) entry which is preliminary data.</text>
</comment>
<dbReference type="InterPro" id="IPR029062">
    <property type="entry name" value="Class_I_gatase-like"/>
</dbReference>
<sequence length="232" mass="24741">MHCIALRHVAFEDLGVFTQVFQEEHISIEYWESGLHPCDLQAWLAADLAVVLGGPVGVADSDRYPFIAAELDLVARRLEAGLPLLGICLGAQYMAAAGGARVYPGARKEIGWGSVDLTSAGAAGVLAPLAAAPVLHWHGDTLDLPHGATLLASTSVTPHQAFSLGPGQLALQFHVEADATRMESWLVGHCCELAGACVDPCTIREDARRLGEQARKAGQDVCRLWLGDCRTR</sequence>
<reference evidence="2" key="1">
    <citation type="journal article" date="2021" name="PeerJ">
        <title>Extensive microbial diversity within the chicken gut microbiome revealed by metagenomics and culture.</title>
        <authorList>
            <person name="Gilroy R."/>
            <person name="Ravi A."/>
            <person name="Getino M."/>
            <person name="Pursley I."/>
            <person name="Horton D.L."/>
            <person name="Alikhan N.F."/>
            <person name="Baker D."/>
            <person name="Gharbi K."/>
            <person name="Hall N."/>
            <person name="Watson M."/>
            <person name="Adriaenssens E.M."/>
            <person name="Foster-Nyarko E."/>
            <person name="Jarju S."/>
            <person name="Secka A."/>
            <person name="Antonio M."/>
            <person name="Oren A."/>
            <person name="Chaudhuri R.R."/>
            <person name="La Ragione R."/>
            <person name="Hildebrand F."/>
            <person name="Pallen M.J."/>
        </authorList>
    </citation>
    <scope>NUCLEOTIDE SEQUENCE</scope>
    <source>
        <strain evidence="2">ChiHecec2B26-446</strain>
    </source>
</reference>
<dbReference type="Proteomes" id="UP000886752">
    <property type="component" value="Unassembled WGS sequence"/>
</dbReference>
<name>A0A9D1PUG3_9BACT</name>
<dbReference type="SUPFAM" id="SSF52317">
    <property type="entry name" value="Class I glutamine amidotransferase-like"/>
    <property type="match status" value="1"/>
</dbReference>